<comment type="caution">
    <text evidence="5">The sequence shown here is derived from an EMBL/GenBank/DDBJ whole genome shotgun (WGS) entry which is preliminary data.</text>
</comment>
<dbReference type="OrthoDB" id="9803968at2"/>
<organism evidence="5 6">
    <name type="scientific">Novosphingobium barchaimii LL02</name>
    <dbReference type="NCBI Taxonomy" id="1114963"/>
    <lineage>
        <taxon>Bacteria</taxon>
        <taxon>Pseudomonadati</taxon>
        <taxon>Pseudomonadota</taxon>
        <taxon>Alphaproteobacteria</taxon>
        <taxon>Sphingomonadales</taxon>
        <taxon>Sphingomonadaceae</taxon>
        <taxon>Novosphingobium</taxon>
    </lineage>
</organism>
<keyword evidence="2" id="KW-0436">Ligase</keyword>
<evidence type="ECO:0000259" key="3">
    <source>
        <dbReference type="Pfam" id="PF00501"/>
    </source>
</evidence>
<dbReference type="PANTHER" id="PTHR43201:SF5">
    <property type="entry name" value="MEDIUM-CHAIN ACYL-COA LIGASE ACSF2, MITOCHONDRIAL"/>
    <property type="match status" value="1"/>
</dbReference>
<dbReference type="SUPFAM" id="SSF56801">
    <property type="entry name" value="Acetyl-CoA synthetase-like"/>
    <property type="match status" value="1"/>
</dbReference>
<dbReference type="InterPro" id="IPR042099">
    <property type="entry name" value="ANL_N_sf"/>
</dbReference>
<dbReference type="Pfam" id="PF13193">
    <property type="entry name" value="AMP-binding_C"/>
    <property type="match status" value="1"/>
</dbReference>
<comment type="similarity">
    <text evidence="1">Belongs to the ATP-dependent AMP-binding enzyme family.</text>
</comment>
<dbReference type="Gene3D" id="3.40.50.12780">
    <property type="entry name" value="N-terminal domain of ligase-like"/>
    <property type="match status" value="1"/>
</dbReference>
<dbReference type="GO" id="GO:0031956">
    <property type="term" value="F:medium-chain fatty acid-CoA ligase activity"/>
    <property type="evidence" value="ECO:0007669"/>
    <property type="project" value="TreeGrafter"/>
</dbReference>
<evidence type="ECO:0000313" key="5">
    <source>
        <dbReference type="EMBL" id="KMS52051.1"/>
    </source>
</evidence>
<sequence>MNWSMVTDPSGFQTRWSDELAQRYLTQGHWTNTTLVDAARQSLAEDPEHTLLIEGDRRLTRREAWDQALRLAGFFQSRGLQPGDVVSFQLPNWMETAVIALAARMTGLVINPIPPIYRESELAYILADCRSKLIFTPGVFRRHDHAAMLEGLRPVLPELRDIVVVRGAGPLTWNEALTFQPLDEATLPTVDPAAVMMAMYTSGTTGKPKGVLHTHYSYDHRARAMGEAWSIGPEDTVFMPSPVTHITGALWAFDMTWIHGSASVLMDVWTVAEGIQVIETNRCTVNGGATPFLQQLLDTAGERPEALASLRLFFCGGTTVSPDLIRKASRTFPECLFFRCYGSTEMVTATLGIQTREQADLGADTDGAIVYPAELIVVDGASGRPLPDGEEGEIIARGPGLFFGYAHAADNDGNFDADGFFRMGDLGRIVNGADGGRYIVITGRSKDIIIRSGENISPKEVEDLLFNHPAVAEVAIVAMPSAATGEKGCAFIIPRAGQSIDLPEIRRYLDAEGLARQKFPEHVVVVDDLPRVPSGKVKKDVLRARAREIAASEPT</sequence>
<dbReference type="Pfam" id="PF00501">
    <property type="entry name" value="AMP-binding"/>
    <property type="match status" value="1"/>
</dbReference>
<protein>
    <recommendedName>
        <fullName evidence="7">Cyclohexanecarboxylate-CoA ligase</fullName>
    </recommendedName>
</protein>
<evidence type="ECO:0008006" key="7">
    <source>
        <dbReference type="Google" id="ProtNLM"/>
    </source>
</evidence>
<dbReference type="InterPro" id="IPR000873">
    <property type="entry name" value="AMP-dep_synth/lig_dom"/>
</dbReference>
<name>A0A0J7XJ75_9SPHN</name>
<dbReference type="GO" id="GO:0006631">
    <property type="term" value="P:fatty acid metabolic process"/>
    <property type="evidence" value="ECO:0007669"/>
    <property type="project" value="TreeGrafter"/>
</dbReference>
<evidence type="ECO:0000259" key="4">
    <source>
        <dbReference type="Pfam" id="PF13193"/>
    </source>
</evidence>
<feature type="domain" description="AMP-binding enzyme C-terminal" evidence="4">
    <location>
        <begin position="460"/>
        <end position="536"/>
    </location>
</feature>
<feature type="domain" description="AMP-dependent synthetase/ligase" evidence="3">
    <location>
        <begin position="41"/>
        <end position="405"/>
    </location>
</feature>
<dbReference type="Gene3D" id="3.30.300.30">
    <property type="match status" value="1"/>
</dbReference>
<accession>A0A0J7XJ75</accession>
<dbReference type="Proteomes" id="UP000052268">
    <property type="component" value="Unassembled WGS sequence"/>
</dbReference>
<proteinExistence type="inferred from homology"/>
<gene>
    <name evidence="5" type="ORF">V474_03080</name>
</gene>
<evidence type="ECO:0000313" key="6">
    <source>
        <dbReference type="Proteomes" id="UP000052268"/>
    </source>
</evidence>
<reference evidence="5 6" key="1">
    <citation type="journal article" date="2015" name="G3 (Bethesda)">
        <title>Insights into Ongoing Evolution of the Hexachlorocyclohexane Catabolic Pathway from Comparative Genomics of Ten Sphingomonadaceae Strains.</title>
        <authorList>
            <person name="Pearce S.L."/>
            <person name="Oakeshott J.G."/>
            <person name="Pandey G."/>
        </authorList>
    </citation>
    <scope>NUCLEOTIDE SEQUENCE [LARGE SCALE GENOMIC DNA]</scope>
    <source>
        <strain evidence="5 6">LL02</strain>
    </source>
</reference>
<dbReference type="InterPro" id="IPR045851">
    <property type="entry name" value="AMP-bd_C_sf"/>
</dbReference>
<dbReference type="PATRIC" id="fig|1114963.3.peg.4240"/>
<evidence type="ECO:0000256" key="1">
    <source>
        <dbReference type="ARBA" id="ARBA00006432"/>
    </source>
</evidence>
<dbReference type="AlphaFoldDB" id="A0A0J7XJ75"/>
<keyword evidence="6" id="KW-1185">Reference proteome</keyword>
<evidence type="ECO:0000256" key="2">
    <source>
        <dbReference type="ARBA" id="ARBA00022598"/>
    </source>
</evidence>
<dbReference type="EMBL" id="JACU01000010">
    <property type="protein sequence ID" value="KMS52051.1"/>
    <property type="molecule type" value="Genomic_DNA"/>
</dbReference>
<dbReference type="PANTHER" id="PTHR43201">
    <property type="entry name" value="ACYL-COA SYNTHETASE"/>
    <property type="match status" value="1"/>
</dbReference>
<dbReference type="InterPro" id="IPR025110">
    <property type="entry name" value="AMP-bd_C"/>
</dbReference>